<dbReference type="CDD" id="cd15482">
    <property type="entry name" value="Sialidase_non-viral"/>
    <property type="match status" value="1"/>
</dbReference>
<dbReference type="GO" id="GO:0004308">
    <property type="term" value="F:exo-alpha-sialidase activity"/>
    <property type="evidence" value="ECO:0007669"/>
    <property type="project" value="UniProtKB-EC"/>
</dbReference>
<evidence type="ECO:0000313" key="4">
    <source>
        <dbReference type="EMBL" id="KXT50330.1"/>
    </source>
</evidence>
<dbReference type="GO" id="GO:0016020">
    <property type="term" value="C:membrane"/>
    <property type="evidence" value="ECO:0007669"/>
    <property type="project" value="TreeGrafter"/>
</dbReference>
<dbReference type="Gene3D" id="2.120.10.10">
    <property type="match status" value="1"/>
</dbReference>
<dbReference type="PANTHER" id="PTHR10628:SF30">
    <property type="entry name" value="EXO-ALPHA-SIALIDASE"/>
    <property type="match status" value="1"/>
</dbReference>
<sequence length="100" mass="11202">MLNMRDNRGGSRAVAITKDLGKSWTEHESSRKALQEPVCMASLISVKAKDNVLNRDLLLFSNPNTTKGRHDITIKMSLDGGITWLPEHQLFIANTYSAKF</sequence>
<dbReference type="Proteomes" id="UP000070319">
    <property type="component" value="Unassembled WGS sequence"/>
</dbReference>
<dbReference type="SUPFAM" id="SSF50939">
    <property type="entry name" value="Sialidases"/>
    <property type="match status" value="1"/>
</dbReference>
<dbReference type="EC" id="3.2.1.18" evidence="3"/>
<gene>
    <name evidence="4" type="ORF">HMPREF2531_02434</name>
</gene>
<evidence type="ECO:0000256" key="2">
    <source>
        <dbReference type="ARBA" id="ARBA00009348"/>
    </source>
</evidence>
<dbReference type="InterPro" id="IPR026856">
    <property type="entry name" value="Sialidase_fam"/>
</dbReference>
<comment type="similarity">
    <text evidence="2">Belongs to the glycosyl hydrolase 33 family.</text>
</comment>
<accession>A0A139LFY0</accession>
<organism evidence="4">
    <name type="scientific">Bacteroides intestinalis</name>
    <dbReference type="NCBI Taxonomy" id="329854"/>
    <lineage>
        <taxon>Bacteria</taxon>
        <taxon>Pseudomonadati</taxon>
        <taxon>Bacteroidota</taxon>
        <taxon>Bacteroidia</taxon>
        <taxon>Bacteroidales</taxon>
        <taxon>Bacteroidaceae</taxon>
        <taxon>Bacteroides</taxon>
    </lineage>
</organism>
<dbReference type="AlphaFoldDB" id="A0A139LFY0"/>
<dbReference type="PANTHER" id="PTHR10628">
    <property type="entry name" value="SIALIDASE"/>
    <property type="match status" value="1"/>
</dbReference>
<dbReference type="PATRIC" id="fig|329854.7.peg.2480"/>
<comment type="catalytic activity">
    <reaction evidence="1">
        <text>Hydrolysis of alpha-(2-&gt;3)-, alpha-(2-&gt;6)-, alpha-(2-&gt;8)- glycosidic linkages of terminal sialic acid residues in oligosaccharides, glycoproteins, glycolipids, colominic acid and synthetic substrates.</text>
        <dbReference type="EC" id="3.2.1.18"/>
    </reaction>
</comment>
<evidence type="ECO:0000313" key="5">
    <source>
        <dbReference type="Proteomes" id="UP000070319"/>
    </source>
</evidence>
<comment type="caution">
    <text evidence="4">The sequence shown here is derived from an EMBL/GenBank/DDBJ whole genome shotgun (WGS) entry which is preliminary data.</text>
</comment>
<dbReference type="GO" id="GO:0009313">
    <property type="term" value="P:oligosaccharide catabolic process"/>
    <property type="evidence" value="ECO:0007669"/>
    <property type="project" value="TreeGrafter"/>
</dbReference>
<dbReference type="EMBL" id="LTDF01000084">
    <property type="protein sequence ID" value="KXT50330.1"/>
    <property type="molecule type" value="Genomic_DNA"/>
</dbReference>
<protein>
    <recommendedName>
        <fullName evidence="3">exo-alpha-sialidase</fullName>
        <ecNumber evidence="3">3.2.1.18</ecNumber>
    </recommendedName>
</protein>
<dbReference type="GO" id="GO:0006689">
    <property type="term" value="P:ganglioside catabolic process"/>
    <property type="evidence" value="ECO:0007669"/>
    <property type="project" value="TreeGrafter"/>
</dbReference>
<reference evidence="4 5" key="1">
    <citation type="submission" date="2016-02" db="EMBL/GenBank/DDBJ databases">
        <authorList>
            <person name="Wen L."/>
            <person name="He K."/>
            <person name="Yang H."/>
        </authorList>
    </citation>
    <scope>NUCLEOTIDE SEQUENCE [LARGE SCALE GENOMIC DNA]</scope>
    <source>
        <strain evidence="4 5">KLE1704</strain>
    </source>
</reference>
<proteinExistence type="inferred from homology"/>
<dbReference type="InterPro" id="IPR036278">
    <property type="entry name" value="Sialidase_sf"/>
</dbReference>
<name>A0A139LFY0_9BACE</name>
<evidence type="ECO:0000256" key="3">
    <source>
        <dbReference type="ARBA" id="ARBA00012733"/>
    </source>
</evidence>
<dbReference type="GO" id="GO:0005737">
    <property type="term" value="C:cytoplasm"/>
    <property type="evidence" value="ECO:0007669"/>
    <property type="project" value="TreeGrafter"/>
</dbReference>
<evidence type="ECO:0000256" key="1">
    <source>
        <dbReference type="ARBA" id="ARBA00000427"/>
    </source>
</evidence>